<keyword evidence="2" id="KW-1133">Transmembrane helix</keyword>
<feature type="region of interest" description="Disordered" evidence="1">
    <location>
        <begin position="91"/>
        <end position="118"/>
    </location>
</feature>
<reference evidence="4 5" key="1">
    <citation type="journal article" date="2019" name="Int. J. Syst. Evol. Microbiol.">
        <title>The Global Catalogue of Microorganisms (GCM) 10K type strain sequencing project: providing services to taxonomists for standard genome sequencing and annotation.</title>
        <authorList>
            <consortium name="The Broad Institute Genomics Platform"/>
            <consortium name="The Broad Institute Genome Sequencing Center for Infectious Disease"/>
            <person name="Wu L."/>
            <person name="Ma J."/>
        </authorList>
    </citation>
    <scope>NUCLEOTIDE SEQUENCE [LARGE SCALE GENOMIC DNA]</scope>
    <source>
        <strain evidence="4 5">CGMCC 1.15824</strain>
    </source>
</reference>
<dbReference type="Proteomes" id="UP001595925">
    <property type="component" value="Unassembled WGS sequence"/>
</dbReference>
<evidence type="ECO:0000256" key="2">
    <source>
        <dbReference type="SAM" id="Phobius"/>
    </source>
</evidence>
<sequence length="220" mass="23735">MGRDNATGAVIALVSLVVLAVVASSLPAYVPADGPDVTADGSDVHPEDDDSREPVGATGLVPWELLLPIAFLFAGLLALATVYRMLRRPADQDVSVEGSPDPLDGSEESDDPDDEEPLETVAEAAGAAADRLEGDAVENDVHRAWREMTRALSVSNRRARTTGEFARAAVRAGIDERDVEVLTELFEDVRYGGREPTEDDERRAIEALRRIEGADERDRS</sequence>
<keyword evidence="2" id="KW-0812">Transmembrane</keyword>
<dbReference type="Pfam" id="PF13559">
    <property type="entry name" value="DUF4129"/>
    <property type="match status" value="1"/>
</dbReference>
<organism evidence="4 5">
    <name type="scientific">Saliphagus infecundisoli</name>
    <dbReference type="NCBI Taxonomy" id="1849069"/>
    <lineage>
        <taxon>Archaea</taxon>
        <taxon>Methanobacteriati</taxon>
        <taxon>Methanobacteriota</taxon>
        <taxon>Stenosarchaea group</taxon>
        <taxon>Halobacteria</taxon>
        <taxon>Halobacteriales</taxon>
        <taxon>Natrialbaceae</taxon>
        <taxon>Saliphagus</taxon>
    </lineage>
</organism>
<feature type="compositionally biased region" description="Acidic residues" evidence="1">
    <location>
        <begin position="104"/>
        <end position="118"/>
    </location>
</feature>
<name>A0ABD5QFL7_9EURY</name>
<feature type="transmembrane region" description="Helical" evidence="2">
    <location>
        <begin position="65"/>
        <end position="83"/>
    </location>
</feature>
<keyword evidence="2" id="KW-0472">Membrane</keyword>
<evidence type="ECO:0000259" key="3">
    <source>
        <dbReference type="Pfam" id="PF13559"/>
    </source>
</evidence>
<gene>
    <name evidence="4" type="ORF">ACFPFO_11625</name>
</gene>
<comment type="caution">
    <text evidence="4">The sequence shown here is derived from an EMBL/GenBank/DDBJ whole genome shotgun (WGS) entry which is preliminary data.</text>
</comment>
<proteinExistence type="predicted"/>
<dbReference type="InterPro" id="IPR025403">
    <property type="entry name" value="TgpA-like_C"/>
</dbReference>
<accession>A0ABD5QFL7</accession>
<keyword evidence="5" id="KW-1185">Reference proteome</keyword>
<feature type="domain" description="Protein-glutamine gamma-glutamyltransferase-like C-terminal" evidence="3">
    <location>
        <begin position="142"/>
        <end position="209"/>
    </location>
</feature>
<evidence type="ECO:0000313" key="5">
    <source>
        <dbReference type="Proteomes" id="UP001595925"/>
    </source>
</evidence>
<evidence type="ECO:0000256" key="1">
    <source>
        <dbReference type="SAM" id="MobiDB-lite"/>
    </source>
</evidence>
<dbReference type="RefSeq" id="WP_224827199.1">
    <property type="nucleotide sequence ID" value="NZ_JAIVEF010000001.1"/>
</dbReference>
<dbReference type="AlphaFoldDB" id="A0ABD5QFL7"/>
<feature type="region of interest" description="Disordered" evidence="1">
    <location>
        <begin position="32"/>
        <end position="55"/>
    </location>
</feature>
<protein>
    <submittedName>
        <fullName evidence="4">DUF4129 domain-containing protein</fullName>
    </submittedName>
</protein>
<evidence type="ECO:0000313" key="4">
    <source>
        <dbReference type="EMBL" id="MFC4988394.1"/>
    </source>
</evidence>
<dbReference type="EMBL" id="JBHSJG010000036">
    <property type="protein sequence ID" value="MFC4988394.1"/>
    <property type="molecule type" value="Genomic_DNA"/>
</dbReference>